<accession>A0A498NGR7</accession>
<gene>
    <name evidence="2" type="ORF">ROHU_017338</name>
</gene>
<dbReference type="AlphaFoldDB" id="A0A498NGR7"/>
<feature type="compositionally biased region" description="Basic and acidic residues" evidence="1">
    <location>
        <begin position="24"/>
        <end position="41"/>
    </location>
</feature>
<organism evidence="2 3">
    <name type="scientific">Labeo rohita</name>
    <name type="common">Indian major carp</name>
    <name type="synonym">Cyprinus rohita</name>
    <dbReference type="NCBI Taxonomy" id="84645"/>
    <lineage>
        <taxon>Eukaryota</taxon>
        <taxon>Metazoa</taxon>
        <taxon>Chordata</taxon>
        <taxon>Craniata</taxon>
        <taxon>Vertebrata</taxon>
        <taxon>Euteleostomi</taxon>
        <taxon>Actinopterygii</taxon>
        <taxon>Neopterygii</taxon>
        <taxon>Teleostei</taxon>
        <taxon>Ostariophysi</taxon>
        <taxon>Cypriniformes</taxon>
        <taxon>Cyprinidae</taxon>
        <taxon>Labeoninae</taxon>
        <taxon>Labeonini</taxon>
        <taxon>Labeo</taxon>
    </lineage>
</organism>
<dbReference type="Proteomes" id="UP000290572">
    <property type="component" value="Unassembled WGS sequence"/>
</dbReference>
<sequence>MLRNSSINAAVSLALLPTRPAISRIKEKKDREGRAGKKADPEPGSDGSVDAPWGEPQCASALACLIPHVTFLMDNKLRAYDSDLNKHSSRP</sequence>
<keyword evidence="3" id="KW-1185">Reference proteome</keyword>
<feature type="region of interest" description="Disordered" evidence="1">
    <location>
        <begin position="22"/>
        <end position="53"/>
    </location>
</feature>
<reference evidence="2 3" key="1">
    <citation type="submission" date="2018-03" db="EMBL/GenBank/DDBJ databases">
        <title>Draft genome sequence of Rohu Carp (Labeo rohita).</title>
        <authorList>
            <person name="Das P."/>
            <person name="Kushwaha B."/>
            <person name="Joshi C.G."/>
            <person name="Kumar D."/>
            <person name="Nagpure N.S."/>
            <person name="Sahoo L."/>
            <person name="Das S.P."/>
            <person name="Bit A."/>
            <person name="Patnaik S."/>
            <person name="Meher P.K."/>
            <person name="Jayasankar P."/>
            <person name="Koringa P.G."/>
            <person name="Patel N.V."/>
            <person name="Hinsu A.T."/>
            <person name="Kumar R."/>
            <person name="Pandey M."/>
            <person name="Agarwal S."/>
            <person name="Srivastava S."/>
            <person name="Singh M."/>
            <person name="Iquebal M.A."/>
            <person name="Jaiswal S."/>
            <person name="Angadi U.B."/>
            <person name="Kumar N."/>
            <person name="Raza M."/>
            <person name="Shah T.M."/>
            <person name="Rai A."/>
            <person name="Jena J.K."/>
        </authorList>
    </citation>
    <scope>NUCLEOTIDE SEQUENCE [LARGE SCALE GENOMIC DNA]</scope>
    <source>
        <strain evidence="2">DASCIFA01</strain>
        <tissue evidence="2">Testis</tissue>
    </source>
</reference>
<name>A0A498NGR7_LABRO</name>
<evidence type="ECO:0000313" key="3">
    <source>
        <dbReference type="Proteomes" id="UP000290572"/>
    </source>
</evidence>
<evidence type="ECO:0000313" key="2">
    <source>
        <dbReference type="EMBL" id="RXN30934.1"/>
    </source>
</evidence>
<dbReference type="EMBL" id="QBIY01011537">
    <property type="protein sequence ID" value="RXN30934.1"/>
    <property type="molecule type" value="Genomic_DNA"/>
</dbReference>
<comment type="caution">
    <text evidence="2">The sequence shown here is derived from an EMBL/GenBank/DDBJ whole genome shotgun (WGS) entry which is preliminary data.</text>
</comment>
<proteinExistence type="predicted"/>
<protein>
    <submittedName>
        <fullName evidence="2">Uncharacterized protein</fullName>
    </submittedName>
</protein>
<evidence type="ECO:0000256" key="1">
    <source>
        <dbReference type="SAM" id="MobiDB-lite"/>
    </source>
</evidence>